<name>A0A7J6VGE4_THATH</name>
<proteinExistence type="predicted"/>
<dbReference type="AlphaFoldDB" id="A0A7J6VGE4"/>
<organism evidence="1 2">
    <name type="scientific">Thalictrum thalictroides</name>
    <name type="common">Rue-anemone</name>
    <name type="synonym">Anemone thalictroides</name>
    <dbReference type="NCBI Taxonomy" id="46969"/>
    <lineage>
        <taxon>Eukaryota</taxon>
        <taxon>Viridiplantae</taxon>
        <taxon>Streptophyta</taxon>
        <taxon>Embryophyta</taxon>
        <taxon>Tracheophyta</taxon>
        <taxon>Spermatophyta</taxon>
        <taxon>Magnoliopsida</taxon>
        <taxon>Ranunculales</taxon>
        <taxon>Ranunculaceae</taxon>
        <taxon>Thalictroideae</taxon>
        <taxon>Thalictrum</taxon>
    </lineage>
</organism>
<sequence length="77" mass="8546">MIPPIPVVSCVMLPSVFNFTVPTSGGSCSGSGSSPLMLGFFYHRGIVIKVPHQVRSSEYNLHRSLFQWIHTLSSRRI</sequence>
<evidence type="ECO:0000313" key="1">
    <source>
        <dbReference type="EMBL" id="KAF5183973.1"/>
    </source>
</evidence>
<gene>
    <name evidence="1" type="ORF">FRX31_026441</name>
</gene>
<dbReference type="EMBL" id="JABWDY010032716">
    <property type="protein sequence ID" value="KAF5183973.1"/>
    <property type="molecule type" value="Genomic_DNA"/>
</dbReference>
<comment type="caution">
    <text evidence="1">The sequence shown here is derived from an EMBL/GenBank/DDBJ whole genome shotgun (WGS) entry which is preliminary data.</text>
</comment>
<accession>A0A7J6VGE4</accession>
<evidence type="ECO:0000313" key="2">
    <source>
        <dbReference type="Proteomes" id="UP000554482"/>
    </source>
</evidence>
<keyword evidence="2" id="KW-1185">Reference proteome</keyword>
<protein>
    <submittedName>
        <fullName evidence="1">Uncharacterized protein</fullName>
    </submittedName>
</protein>
<reference evidence="1 2" key="1">
    <citation type="submission" date="2020-06" db="EMBL/GenBank/DDBJ databases">
        <title>Transcriptomic and genomic resources for Thalictrum thalictroides and T. hernandezii: Facilitating candidate gene discovery in an emerging model plant lineage.</title>
        <authorList>
            <person name="Arias T."/>
            <person name="Riano-Pachon D.M."/>
            <person name="Di Stilio V.S."/>
        </authorList>
    </citation>
    <scope>NUCLEOTIDE SEQUENCE [LARGE SCALE GENOMIC DNA]</scope>
    <source>
        <strain evidence="2">cv. WT478/WT964</strain>
        <tissue evidence="1">Leaves</tissue>
    </source>
</reference>
<dbReference type="Proteomes" id="UP000554482">
    <property type="component" value="Unassembled WGS sequence"/>
</dbReference>